<dbReference type="PROSITE" id="PS00122">
    <property type="entry name" value="CARBOXYLESTERASE_B_1"/>
    <property type="match status" value="1"/>
</dbReference>
<proteinExistence type="inferred from homology"/>
<evidence type="ECO:0000313" key="9">
    <source>
        <dbReference type="Proteomes" id="UP000299102"/>
    </source>
</evidence>
<dbReference type="GO" id="GO:0005886">
    <property type="term" value="C:plasma membrane"/>
    <property type="evidence" value="ECO:0007669"/>
    <property type="project" value="TreeGrafter"/>
</dbReference>
<evidence type="ECO:0000256" key="5">
    <source>
        <dbReference type="ARBA" id="ARBA00023180"/>
    </source>
</evidence>
<keyword evidence="3 6" id="KW-0378">Hydrolase</keyword>
<dbReference type="SUPFAM" id="SSF53474">
    <property type="entry name" value="alpha/beta-Hydrolases"/>
    <property type="match status" value="1"/>
</dbReference>
<sequence>MVWIYGGGFMSGAAGWYDGSYLVKHDVVVVTINYRVGAYGFMCLDIPEVPGNQGLKDQYAALQWIKNNIAVFGGDANSITVFGQSAGAGSIDLHLYSSYERVFHKAIVQSGSAKVEGMFIHADYSAAVNIAQQLGFNTTDSSEAISFLSTTDSHSVIAASTSLGYWFRPCKEQVFDNVTNFVEQDSQNQYNPARIRNTPLFVGTTSDEEYTHNINEFLGNPFLDKIKTHYSLSDADLTRISNIIRNFYIGDEEISSDLLRELNDFKQDFHFQHPIDRAIVKYIEQGANVHQYIFAYSSDGSPVYHSAELKYLFSPQFDRLDESDENDLMMSNYMTTLWTNFAKYGNPTPEPTEEVPVTLDRATVDKRPYLNIEKDVTVKYRPFNRRMAFWDLFFDQYGVYNVLNTATSQ</sequence>
<organism evidence="8 9">
    <name type="scientific">Eumeta variegata</name>
    <name type="common">Bagworm moth</name>
    <name type="synonym">Eumeta japonica</name>
    <dbReference type="NCBI Taxonomy" id="151549"/>
    <lineage>
        <taxon>Eukaryota</taxon>
        <taxon>Metazoa</taxon>
        <taxon>Ecdysozoa</taxon>
        <taxon>Arthropoda</taxon>
        <taxon>Hexapoda</taxon>
        <taxon>Insecta</taxon>
        <taxon>Pterygota</taxon>
        <taxon>Neoptera</taxon>
        <taxon>Endopterygota</taxon>
        <taxon>Lepidoptera</taxon>
        <taxon>Glossata</taxon>
        <taxon>Ditrysia</taxon>
        <taxon>Tineoidea</taxon>
        <taxon>Psychidae</taxon>
        <taxon>Oiketicinae</taxon>
        <taxon>Eumeta</taxon>
    </lineage>
</organism>
<dbReference type="InterPro" id="IPR002018">
    <property type="entry name" value="CarbesteraseB"/>
</dbReference>
<feature type="domain" description="Carboxylesterase type B" evidence="7">
    <location>
        <begin position="1"/>
        <end position="390"/>
    </location>
</feature>
<dbReference type="PANTHER" id="PTHR43918">
    <property type="entry name" value="ACETYLCHOLINESTERASE"/>
    <property type="match status" value="1"/>
</dbReference>
<dbReference type="GO" id="GO:0006581">
    <property type="term" value="P:acetylcholine catabolic process"/>
    <property type="evidence" value="ECO:0007669"/>
    <property type="project" value="TreeGrafter"/>
</dbReference>
<gene>
    <name evidence="8" type="primary">BCHE</name>
    <name evidence="8" type="ORF">EVAR_20158_1</name>
</gene>
<dbReference type="EC" id="3.1.1.-" evidence="6"/>
<protein>
    <recommendedName>
        <fullName evidence="6">Carboxylic ester hydrolase</fullName>
        <ecNumber evidence="6">3.1.1.-</ecNumber>
    </recommendedName>
</protein>
<evidence type="ECO:0000256" key="2">
    <source>
        <dbReference type="ARBA" id="ARBA00022487"/>
    </source>
</evidence>
<evidence type="ECO:0000313" key="8">
    <source>
        <dbReference type="EMBL" id="GBP32977.1"/>
    </source>
</evidence>
<evidence type="ECO:0000256" key="1">
    <source>
        <dbReference type="ARBA" id="ARBA00005964"/>
    </source>
</evidence>
<reference evidence="8 9" key="1">
    <citation type="journal article" date="2019" name="Commun. Biol.">
        <title>The bagworm genome reveals a unique fibroin gene that provides high tensile strength.</title>
        <authorList>
            <person name="Kono N."/>
            <person name="Nakamura H."/>
            <person name="Ohtoshi R."/>
            <person name="Tomita M."/>
            <person name="Numata K."/>
            <person name="Arakawa K."/>
        </authorList>
    </citation>
    <scope>NUCLEOTIDE SEQUENCE [LARGE SCALE GENOMIC DNA]</scope>
</reference>
<dbReference type="STRING" id="151549.A0A4C1V3W4"/>
<dbReference type="OrthoDB" id="3200163at2759"/>
<accession>A0A4C1V3W4</accession>
<dbReference type="Proteomes" id="UP000299102">
    <property type="component" value="Unassembled WGS sequence"/>
</dbReference>
<keyword evidence="9" id="KW-1185">Reference proteome</keyword>
<evidence type="ECO:0000256" key="6">
    <source>
        <dbReference type="RuleBase" id="RU361235"/>
    </source>
</evidence>
<evidence type="ECO:0000259" key="7">
    <source>
        <dbReference type="Pfam" id="PF00135"/>
    </source>
</evidence>
<dbReference type="Pfam" id="PF00135">
    <property type="entry name" value="COesterase"/>
    <property type="match status" value="1"/>
</dbReference>
<evidence type="ECO:0000256" key="4">
    <source>
        <dbReference type="ARBA" id="ARBA00023157"/>
    </source>
</evidence>
<evidence type="ECO:0000256" key="3">
    <source>
        <dbReference type="ARBA" id="ARBA00022801"/>
    </source>
</evidence>
<name>A0A4C1V3W4_EUMVA</name>
<dbReference type="InterPro" id="IPR029058">
    <property type="entry name" value="AB_hydrolase_fold"/>
</dbReference>
<keyword evidence="2" id="KW-0719">Serine esterase</keyword>
<dbReference type="PANTHER" id="PTHR43918:SF4">
    <property type="entry name" value="CARBOXYLIC ESTER HYDROLASE"/>
    <property type="match status" value="1"/>
</dbReference>
<comment type="similarity">
    <text evidence="1 6">Belongs to the type-B carboxylesterase/lipase family.</text>
</comment>
<dbReference type="EMBL" id="BGZK01000267">
    <property type="protein sequence ID" value="GBP32977.1"/>
    <property type="molecule type" value="Genomic_DNA"/>
</dbReference>
<dbReference type="GO" id="GO:0019695">
    <property type="term" value="P:choline metabolic process"/>
    <property type="evidence" value="ECO:0007669"/>
    <property type="project" value="TreeGrafter"/>
</dbReference>
<dbReference type="Gene3D" id="3.40.50.1820">
    <property type="entry name" value="alpha/beta hydrolase"/>
    <property type="match status" value="1"/>
</dbReference>
<dbReference type="GO" id="GO:0005615">
    <property type="term" value="C:extracellular space"/>
    <property type="evidence" value="ECO:0007669"/>
    <property type="project" value="TreeGrafter"/>
</dbReference>
<keyword evidence="4" id="KW-1015">Disulfide bond</keyword>
<dbReference type="AlphaFoldDB" id="A0A4C1V3W4"/>
<dbReference type="InterPro" id="IPR019826">
    <property type="entry name" value="Carboxylesterase_B_AS"/>
</dbReference>
<dbReference type="InterPro" id="IPR050654">
    <property type="entry name" value="AChE-related_enzymes"/>
</dbReference>
<dbReference type="GO" id="GO:0003990">
    <property type="term" value="F:acetylcholinesterase activity"/>
    <property type="evidence" value="ECO:0007669"/>
    <property type="project" value="TreeGrafter"/>
</dbReference>
<comment type="caution">
    <text evidence="8">The sequence shown here is derived from an EMBL/GenBank/DDBJ whole genome shotgun (WGS) entry which is preliminary data.</text>
</comment>
<keyword evidence="5" id="KW-0325">Glycoprotein</keyword>